<evidence type="ECO:0000256" key="1">
    <source>
        <dbReference type="SAM" id="MobiDB-lite"/>
    </source>
</evidence>
<keyword evidence="4" id="KW-1185">Reference proteome</keyword>
<feature type="domain" description="DUF3071" evidence="2">
    <location>
        <begin position="1"/>
        <end position="165"/>
    </location>
</feature>
<feature type="region of interest" description="Disordered" evidence="1">
    <location>
        <begin position="277"/>
        <end position="373"/>
    </location>
</feature>
<organism evidence="3 4">
    <name type="scientific">Paeniglutamicibacter kerguelensis</name>
    <dbReference type="NCBI Taxonomy" id="254788"/>
    <lineage>
        <taxon>Bacteria</taxon>
        <taxon>Bacillati</taxon>
        <taxon>Actinomycetota</taxon>
        <taxon>Actinomycetes</taxon>
        <taxon>Micrococcales</taxon>
        <taxon>Micrococcaceae</taxon>
        <taxon>Paeniglutamicibacter</taxon>
    </lineage>
</organism>
<comment type="caution">
    <text evidence="3">The sequence shown here is derived from an EMBL/GenBank/DDBJ whole genome shotgun (WGS) entry which is preliminary data.</text>
</comment>
<dbReference type="NCBIfam" id="NF040712">
    <property type="entry name" value="SepH"/>
    <property type="match status" value="1"/>
</dbReference>
<proteinExistence type="predicted"/>
<dbReference type="InterPro" id="IPR047682">
    <property type="entry name" value="SepH-like"/>
</dbReference>
<dbReference type="EMBL" id="JAGIOF010000001">
    <property type="protein sequence ID" value="MBP2386591.1"/>
    <property type="molecule type" value="Genomic_DNA"/>
</dbReference>
<protein>
    <recommendedName>
        <fullName evidence="2">DUF3071 domain-containing protein</fullName>
    </recommendedName>
</protein>
<dbReference type="Pfam" id="PF11268">
    <property type="entry name" value="DUF3071"/>
    <property type="match status" value="1"/>
</dbReference>
<gene>
    <name evidence="3" type="ORF">JOF47_002102</name>
</gene>
<evidence type="ECO:0000259" key="2">
    <source>
        <dbReference type="Pfam" id="PF11268"/>
    </source>
</evidence>
<evidence type="ECO:0000313" key="3">
    <source>
        <dbReference type="EMBL" id="MBP2386591.1"/>
    </source>
</evidence>
<dbReference type="InterPro" id="IPR021421">
    <property type="entry name" value="DUF3071"/>
</dbReference>
<name>A0ABS4XE68_9MICC</name>
<dbReference type="Proteomes" id="UP001296993">
    <property type="component" value="Unassembled WGS sequence"/>
</dbReference>
<evidence type="ECO:0000313" key="4">
    <source>
        <dbReference type="Proteomes" id="UP001296993"/>
    </source>
</evidence>
<sequence>MRQLRLVGIHENGESLHLSSEDGNSFALPIDEALRSALTRAARADRTEAPAAPLSPREIQTRIRSGATAEEVAAASGMSIEHIMRYEGPVLAEREYIATQARNVEVSAPQTHEGYRSIFGEEPANLGEMVSYRVHSLGIDGASLEWDAWRSTDGSWDIVATFDLPGADDTLNVESISEDSLARWIFNPARKSLQNANRWAQVLSELEPLDTQVGTRRLAAVVDHPFDVEANADGSEAVDFEAAVADSEELLDVLSARRGQRLGLDEAGDENLAAMLTRIPSTQRPAAPRPEDDPRLAGPANPETGGLPRLYDGVSTRTTQISVVPALRPAADAVEEADAEGSGDEDAAGKKKAKRSSVPSWDEIVFGRRNNND</sequence>
<feature type="compositionally biased region" description="Acidic residues" evidence="1">
    <location>
        <begin position="333"/>
        <end position="346"/>
    </location>
</feature>
<accession>A0ABS4XE68</accession>
<reference evidence="3 4" key="1">
    <citation type="submission" date="2021-03" db="EMBL/GenBank/DDBJ databases">
        <title>Sequencing the genomes of 1000 actinobacteria strains.</title>
        <authorList>
            <person name="Klenk H.-P."/>
        </authorList>
    </citation>
    <scope>NUCLEOTIDE SEQUENCE [LARGE SCALE GENOMIC DNA]</scope>
    <source>
        <strain evidence="3 4">DSM 15797</strain>
    </source>
</reference>
<dbReference type="RefSeq" id="WP_209997483.1">
    <property type="nucleotide sequence ID" value="NZ_BAAAJY010000002.1"/>
</dbReference>